<feature type="non-terminal residue" evidence="4">
    <location>
        <position position="210"/>
    </location>
</feature>
<organism evidence="4 5">
    <name type="scientific">Araneus ventricosus</name>
    <name type="common">Orbweaver spider</name>
    <name type="synonym">Epeira ventricosa</name>
    <dbReference type="NCBI Taxonomy" id="182803"/>
    <lineage>
        <taxon>Eukaryota</taxon>
        <taxon>Metazoa</taxon>
        <taxon>Ecdysozoa</taxon>
        <taxon>Arthropoda</taxon>
        <taxon>Chelicerata</taxon>
        <taxon>Arachnida</taxon>
        <taxon>Araneae</taxon>
        <taxon>Araneomorphae</taxon>
        <taxon>Entelegynae</taxon>
        <taxon>Araneoidea</taxon>
        <taxon>Araneidae</taxon>
        <taxon>Araneus</taxon>
    </lineage>
</organism>
<evidence type="ECO:0000313" key="5">
    <source>
        <dbReference type="Proteomes" id="UP000499080"/>
    </source>
</evidence>
<sequence>MTDDDLSYLDDIESLEILKIIERRKRSVHPDRANDLDCMDNVSFRSRYRLNKDTAESLIQMLDDTLSAPSEKNYALSSTEKVLIALRYYATGSFQLVLGDLEKVSQSSASRAINDVSKALASLQPNYIRLPQTGLELRQTISDASLRIRDIVACWPGSTHDSTVFDNSHLRAVLENEVPPEYHLVGDNGYACRSYLLTPFLDPSTPPRNK</sequence>
<gene>
    <name evidence="4" type="ORF">AVEN_113061_1</name>
</gene>
<evidence type="ECO:0000313" key="4">
    <source>
        <dbReference type="EMBL" id="GBM50001.1"/>
    </source>
</evidence>
<dbReference type="Pfam" id="PF13359">
    <property type="entry name" value="DDE_Tnp_4"/>
    <property type="match status" value="1"/>
</dbReference>
<evidence type="ECO:0000256" key="1">
    <source>
        <dbReference type="ARBA" id="ARBA00001968"/>
    </source>
</evidence>
<protein>
    <recommendedName>
        <fullName evidence="3">DDE Tnp4 domain-containing protein</fullName>
    </recommendedName>
</protein>
<evidence type="ECO:0000259" key="3">
    <source>
        <dbReference type="Pfam" id="PF13359"/>
    </source>
</evidence>
<accession>A0A4Y2G9F6</accession>
<comment type="cofactor">
    <cofactor evidence="1">
        <name>a divalent metal cation</name>
        <dbReference type="ChEBI" id="CHEBI:60240"/>
    </cofactor>
</comment>
<keyword evidence="5" id="KW-1185">Reference proteome</keyword>
<comment type="caution">
    <text evidence="4">The sequence shown here is derived from an EMBL/GenBank/DDBJ whole genome shotgun (WGS) entry which is preliminary data.</text>
</comment>
<keyword evidence="2" id="KW-0479">Metal-binding</keyword>
<dbReference type="AlphaFoldDB" id="A0A4Y2G9F6"/>
<dbReference type="GO" id="GO:0046872">
    <property type="term" value="F:metal ion binding"/>
    <property type="evidence" value="ECO:0007669"/>
    <property type="project" value="UniProtKB-KW"/>
</dbReference>
<dbReference type="EMBL" id="BGPR01098674">
    <property type="protein sequence ID" value="GBM50001.1"/>
    <property type="molecule type" value="Genomic_DNA"/>
</dbReference>
<feature type="domain" description="DDE Tnp4" evidence="3">
    <location>
        <begin position="139"/>
        <end position="202"/>
    </location>
</feature>
<reference evidence="4 5" key="1">
    <citation type="journal article" date="2019" name="Sci. Rep.">
        <title>Orb-weaving spider Araneus ventricosus genome elucidates the spidroin gene catalogue.</title>
        <authorList>
            <person name="Kono N."/>
            <person name="Nakamura H."/>
            <person name="Ohtoshi R."/>
            <person name="Moran D.A.P."/>
            <person name="Shinohara A."/>
            <person name="Yoshida Y."/>
            <person name="Fujiwara M."/>
            <person name="Mori M."/>
            <person name="Tomita M."/>
            <person name="Arakawa K."/>
        </authorList>
    </citation>
    <scope>NUCLEOTIDE SEQUENCE [LARGE SCALE GENOMIC DNA]</scope>
</reference>
<proteinExistence type="predicted"/>
<dbReference type="Proteomes" id="UP000499080">
    <property type="component" value="Unassembled WGS sequence"/>
</dbReference>
<evidence type="ECO:0000256" key="2">
    <source>
        <dbReference type="ARBA" id="ARBA00022723"/>
    </source>
</evidence>
<name>A0A4Y2G9F6_ARAVE</name>
<dbReference type="InterPro" id="IPR027806">
    <property type="entry name" value="HARBI1_dom"/>
</dbReference>
<dbReference type="OrthoDB" id="6510620at2759"/>